<reference evidence="1" key="1">
    <citation type="submission" date="2022-01" db="EMBL/GenBank/DDBJ databases">
        <authorList>
            <person name="Jo J.-H."/>
            <person name="Im W.-T."/>
        </authorList>
    </citation>
    <scope>NUCLEOTIDE SEQUENCE</scope>
    <source>
        <strain evidence="1">XY25</strain>
    </source>
</reference>
<protein>
    <recommendedName>
        <fullName evidence="3">Ankyrin repeat domain-containing protein</fullName>
    </recommendedName>
</protein>
<sequence>MTRIVLIDAHTVMHTGCCRPLSARAMHLNPEIIRIKLSSPRPTMDAGNDCTPLHIAARHDLFATRGPIRACGIYRVPPQGVPS</sequence>
<dbReference type="Proteomes" id="UP001165384">
    <property type="component" value="Unassembled WGS sequence"/>
</dbReference>
<name>A0ABS9K138_9RHOO</name>
<evidence type="ECO:0000313" key="1">
    <source>
        <dbReference type="EMBL" id="MCG2576831.1"/>
    </source>
</evidence>
<gene>
    <name evidence="1" type="ORF">LZ012_07475</name>
</gene>
<accession>A0ABS9K138</accession>
<dbReference type="EMBL" id="JAKLTN010000001">
    <property type="protein sequence ID" value="MCG2576831.1"/>
    <property type="molecule type" value="Genomic_DNA"/>
</dbReference>
<proteinExistence type="predicted"/>
<keyword evidence="2" id="KW-1185">Reference proteome</keyword>
<evidence type="ECO:0000313" key="2">
    <source>
        <dbReference type="Proteomes" id="UP001165384"/>
    </source>
</evidence>
<dbReference type="RefSeq" id="WP_275709164.1">
    <property type="nucleotide sequence ID" value="NZ_JAKLTN010000001.1"/>
</dbReference>
<comment type="caution">
    <text evidence="1">The sequence shown here is derived from an EMBL/GenBank/DDBJ whole genome shotgun (WGS) entry which is preliminary data.</text>
</comment>
<evidence type="ECO:0008006" key="3">
    <source>
        <dbReference type="Google" id="ProtNLM"/>
    </source>
</evidence>
<organism evidence="1 2">
    <name type="scientific">Dechloromonas hankyongensis</name>
    <dbReference type="NCBI Taxonomy" id="2908002"/>
    <lineage>
        <taxon>Bacteria</taxon>
        <taxon>Pseudomonadati</taxon>
        <taxon>Pseudomonadota</taxon>
        <taxon>Betaproteobacteria</taxon>
        <taxon>Rhodocyclales</taxon>
        <taxon>Azonexaceae</taxon>
        <taxon>Dechloromonas</taxon>
    </lineage>
</organism>